<keyword evidence="10 16" id="KW-0521">NADP</keyword>
<feature type="binding site" evidence="17">
    <location>
        <position position="59"/>
    </location>
    <ligand>
        <name>FAD</name>
        <dbReference type="ChEBI" id="CHEBI:57692"/>
    </ligand>
</feature>
<feature type="binding site" evidence="17">
    <location>
        <position position="30"/>
    </location>
    <ligand>
        <name>FAD</name>
        <dbReference type="ChEBI" id="CHEBI:57692"/>
    </ligand>
</feature>
<reference evidence="20 21" key="1">
    <citation type="submission" date="2020-08" db="EMBL/GenBank/DDBJ databases">
        <title>Aphidius gifuensis genome sequencing and assembly.</title>
        <authorList>
            <person name="Du Z."/>
        </authorList>
    </citation>
    <scope>NUCLEOTIDE SEQUENCE [LARGE SCALE GENOMIC DNA]</scope>
    <source>
        <strain evidence="20">YNYX2018</strain>
        <tissue evidence="20">Adults</tissue>
    </source>
</reference>
<dbReference type="InterPro" id="IPR036188">
    <property type="entry name" value="FAD/NAD-bd_sf"/>
</dbReference>
<comment type="catalytic activity">
    <reaction evidence="15 16">
        <text>2 reduced [adrenodoxin] + NADP(+) + H(+) = 2 oxidized [adrenodoxin] + NADPH</text>
        <dbReference type="Rhea" id="RHEA:42312"/>
        <dbReference type="Rhea" id="RHEA-COMP:9998"/>
        <dbReference type="Rhea" id="RHEA-COMP:9999"/>
        <dbReference type="ChEBI" id="CHEBI:15378"/>
        <dbReference type="ChEBI" id="CHEBI:33737"/>
        <dbReference type="ChEBI" id="CHEBI:33738"/>
        <dbReference type="ChEBI" id="CHEBI:57783"/>
        <dbReference type="ChEBI" id="CHEBI:58349"/>
        <dbReference type="EC" id="1.18.1.6"/>
    </reaction>
</comment>
<accession>A0A835CY44</accession>
<evidence type="ECO:0000256" key="7">
    <source>
        <dbReference type="ARBA" id="ARBA00022448"/>
    </source>
</evidence>
<evidence type="ECO:0000256" key="8">
    <source>
        <dbReference type="ARBA" id="ARBA00022630"/>
    </source>
</evidence>
<feature type="binding site" evidence="17">
    <location>
        <position position="95"/>
    </location>
    <ligand>
        <name>FAD</name>
        <dbReference type="ChEBI" id="CHEBI:57692"/>
    </ligand>
</feature>
<evidence type="ECO:0000256" key="5">
    <source>
        <dbReference type="ARBA" id="ARBA00013219"/>
    </source>
</evidence>
<feature type="binding site" evidence="18">
    <location>
        <begin position="166"/>
        <end position="169"/>
    </location>
    <ligand>
        <name>NADP(+)</name>
        <dbReference type="ChEBI" id="CHEBI:58349"/>
    </ligand>
</feature>
<evidence type="ECO:0000256" key="3">
    <source>
        <dbReference type="ARBA" id="ARBA00004731"/>
    </source>
</evidence>
<evidence type="ECO:0000313" key="20">
    <source>
        <dbReference type="EMBL" id="KAF7997280.1"/>
    </source>
</evidence>
<feature type="domain" description="FAD/NAD(P)-binding" evidence="19">
    <location>
        <begin position="21"/>
        <end position="177"/>
    </location>
</feature>
<dbReference type="GO" id="GO:0005739">
    <property type="term" value="C:mitochondrion"/>
    <property type="evidence" value="ECO:0007669"/>
    <property type="project" value="UniProtKB-SubCell"/>
</dbReference>
<comment type="cofactor">
    <cofactor evidence="1 16 17">
        <name>FAD</name>
        <dbReference type="ChEBI" id="CHEBI:57692"/>
    </cofactor>
</comment>
<dbReference type="PANTHER" id="PTHR48467:SF1">
    <property type="entry name" value="GLUTAMATE SYNTHASE 1 [NADH], CHLOROPLASTIC-LIKE"/>
    <property type="match status" value="1"/>
</dbReference>
<feature type="binding site" evidence="18">
    <location>
        <begin position="210"/>
        <end position="211"/>
    </location>
    <ligand>
        <name>NADP(+)</name>
        <dbReference type="ChEBI" id="CHEBI:58349"/>
    </ligand>
</feature>
<evidence type="ECO:0000256" key="1">
    <source>
        <dbReference type="ARBA" id="ARBA00001974"/>
    </source>
</evidence>
<comment type="similarity">
    <text evidence="4 16">Belongs to the ferredoxin--NADP reductase type 1 family.</text>
</comment>
<dbReference type="InterPro" id="IPR023753">
    <property type="entry name" value="FAD/NAD-binding_dom"/>
</dbReference>
<comment type="subcellular location">
    <subcellularLocation>
        <location evidence="2 16">Mitochondrion</location>
    </subcellularLocation>
</comment>
<evidence type="ECO:0000256" key="18">
    <source>
        <dbReference type="PIRSR" id="PIRSR000362-2"/>
    </source>
</evidence>
<name>A0A835CY44_APHGI</name>
<keyword evidence="9 16" id="KW-0274">FAD</keyword>
<dbReference type="UniPathway" id="UPA00296"/>
<keyword evidence="12" id="KW-0249">Electron transport</keyword>
<sequence>MNGINLLKFISNYCTSTVTPKVCIVGSGPAGFYAAQQLLKSSSDVHVDIYERLPVPYGLVRFGVAPDHPDVKNVINTFKKIAVNSRVKFLGNVDIGKDVTVKQLQENYHAVLLTYGAEEDRSLGIPGENLSNVLSSRQFVGWYNGLPSDKNLKINLDVEEAVVVGQGNVAIDVARMLLTPIDELAKTDITAHSLEQLSKSKIKKVWMIGRRGPLQAAFTIAELREMTKLKNCKTSWRMDDFNGVSEMIPNLPRPRKRLTELMINNLNDSTNNHDNLSKEFAPIFLRGPKEIIGNEFVEKIRLSINVLEGTDYKNQQAKDTLDIEDINCGLVLRSIGYKSRQIDQSIPFDIKKGKIISSNGFVNDNLYAAGWLSTGPVGVILSTMNDAIYVGGKISKDLDLTTAKSGSYEILKILEAKNIRSVSFDDWEKIDKIEISRGKDVGKPREKIVDVSEMLEIAFS</sequence>
<evidence type="ECO:0000256" key="14">
    <source>
        <dbReference type="ARBA" id="ARBA00023128"/>
    </source>
</evidence>
<keyword evidence="8 16" id="KW-0285">Flavoprotein</keyword>
<dbReference type="EC" id="1.18.1.6" evidence="5 16"/>
<feature type="binding site" evidence="17">
    <location>
        <begin position="378"/>
        <end position="380"/>
    </location>
    <ligand>
        <name>FAD</name>
        <dbReference type="ChEBI" id="CHEBI:57692"/>
    </ligand>
</feature>
<protein>
    <recommendedName>
        <fullName evidence="6 16">NADPH:adrenodoxin oxidoreductase, mitochondrial</fullName>
        <ecNumber evidence="5 16">1.18.1.6</ecNumber>
    </recommendedName>
</protein>
<evidence type="ECO:0000313" key="21">
    <source>
        <dbReference type="Proteomes" id="UP000639338"/>
    </source>
</evidence>
<comment type="pathway">
    <text evidence="3">Steroid metabolism; cholesterol metabolism.</text>
</comment>
<dbReference type="InterPro" id="IPR021163">
    <property type="entry name" value="Ferredox_Rdtase_adrenod"/>
</dbReference>
<dbReference type="FunFam" id="3.50.50.60:FF:000036">
    <property type="entry name" value="NADPH:adrenodoxin oxidoreductase, mitochondrial"/>
    <property type="match status" value="1"/>
</dbReference>
<dbReference type="InterPro" id="IPR055275">
    <property type="entry name" value="Ferredox_Rdtase"/>
</dbReference>
<comment type="caution">
    <text evidence="20">The sequence shown here is derived from an EMBL/GenBank/DDBJ whole genome shotgun (WGS) entry which is preliminary data.</text>
</comment>
<evidence type="ECO:0000256" key="10">
    <source>
        <dbReference type="ARBA" id="ARBA00022857"/>
    </source>
</evidence>
<dbReference type="Gene3D" id="3.50.50.60">
    <property type="entry name" value="FAD/NAD(P)-binding domain"/>
    <property type="match status" value="1"/>
</dbReference>
<keyword evidence="13 16" id="KW-0560">Oxidoreductase</keyword>
<feature type="binding site" evidence="18">
    <location>
        <position position="378"/>
    </location>
    <ligand>
        <name>NADP(+)</name>
        <dbReference type="ChEBI" id="CHEBI:58349"/>
    </ligand>
</feature>
<dbReference type="Gene3D" id="3.40.50.720">
    <property type="entry name" value="NAD(P)-binding Rossmann-like Domain"/>
    <property type="match status" value="1"/>
</dbReference>
<evidence type="ECO:0000256" key="13">
    <source>
        <dbReference type="ARBA" id="ARBA00023002"/>
    </source>
</evidence>
<dbReference type="Proteomes" id="UP000639338">
    <property type="component" value="Unassembled WGS sequence"/>
</dbReference>
<dbReference type="OrthoDB" id="333024at2759"/>
<evidence type="ECO:0000256" key="17">
    <source>
        <dbReference type="PIRSR" id="PIRSR000362-1"/>
    </source>
</evidence>
<dbReference type="AlphaFoldDB" id="A0A835CY44"/>
<evidence type="ECO:0000256" key="4">
    <source>
        <dbReference type="ARBA" id="ARBA00008312"/>
    </source>
</evidence>
<gene>
    <name evidence="20" type="ORF">HCN44_005557</name>
</gene>
<organism evidence="20 21">
    <name type="scientific">Aphidius gifuensis</name>
    <name type="common">Parasitoid wasp</name>
    <dbReference type="NCBI Taxonomy" id="684658"/>
    <lineage>
        <taxon>Eukaryota</taxon>
        <taxon>Metazoa</taxon>
        <taxon>Ecdysozoa</taxon>
        <taxon>Arthropoda</taxon>
        <taxon>Hexapoda</taxon>
        <taxon>Insecta</taxon>
        <taxon>Pterygota</taxon>
        <taxon>Neoptera</taxon>
        <taxon>Endopterygota</taxon>
        <taxon>Hymenoptera</taxon>
        <taxon>Apocrita</taxon>
        <taxon>Ichneumonoidea</taxon>
        <taxon>Braconidae</taxon>
        <taxon>Aphidiinae</taxon>
        <taxon>Aphidius</taxon>
    </lineage>
</organism>
<feature type="binding site" evidence="17">
    <location>
        <position position="51"/>
    </location>
    <ligand>
        <name>FAD</name>
        <dbReference type="ChEBI" id="CHEBI:57692"/>
    </ligand>
</feature>
<evidence type="ECO:0000256" key="9">
    <source>
        <dbReference type="ARBA" id="ARBA00022827"/>
    </source>
</evidence>
<evidence type="ECO:0000256" key="16">
    <source>
        <dbReference type="PIRNR" id="PIRNR000362"/>
    </source>
</evidence>
<dbReference type="GO" id="GO:0016491">
    <property type="term" value="F:oxidoreductase activity"/>
    <property type="evidence" value="ECO:0007669"/>
    <property type="project" value="UniProtKB-KW"/>
</dbReference>
<evidence type="ECO:0000256" key="12">
    <source>
        <dbReference type="ARBA" id="ARBA00022982"/>
    </source>
</evidence>
<evidence type="ECO:0000256" key="15">
    <source>
        <dbReference type="ARBA" id="ARBA00048933"/>
    </source>
</evidence>
<evidence type="ECO:0000256" key="11">
    <source>
        <dbReference type="ARBA" id="ARBA00022946"/>
    </source>
</evidence>
<dbReference type="PANTHER" id="PTHR48467">
    <property type="entry name" value="GLUTAMATE SYNTHASE 1 [NADH], CHLOROPLASTIC-LIKE"/>
    <property type="match status" value="1"/>
</dbReference>
<keyword evidence="7" id="KW-0813">Transport</keyword>
<dbReference type="SUPFAM" id="SSF51971">
    <property type="entry name" value="Nucleotide-binding domain"/>
    <property type="match status" value="1"/>
</dbReference>
<evidence type="ECO:0000256" key="2">
    <source>
        <dbReference type="ARBA" id="ARBA00004173"/>
    </source>
</evidence>
<feature type="binding site" evidence="18">
    <location>
        <position position="222"/>
    </location>
    <ligand>
        <name>NADP(+)</name>
        <dbReference type="ChEBI" id="CHEBI:58349"/>
    </ligand>
</feature>
<feature type="binding site" evidence="17">
    <location>
        <position position="371"/>
    </location>
    <ligand>
        <name>FAD</name>
        <dbReference type="ChEBI" id="CHEBI:57692"/>
    </ligand>
</feature>
<dbReference type="EMBL" id="JACMRX010000001">
    <property type="protein sequence ID" value="KAF7997280.1"/>
    <property type="molecule type" value="Genomic_DNA"/>
</dbReference>
<keyword evidence="21" id="KW-1185">Reference proteome</keyword>
<dbReference type="PIRSF" id="PIRSF000362">
    <property type="entry name" value="FNR"/>
    <property type="match status" value="1"/>
</dbReference>
<evidence type="ECO:0000259" key="19">
    <source>
        <dbReference type="Pfam" id="PF07992"/>
    </source>
</evidence>
<keyword evidence="11" id="KW-0809">Transit peptide</keyword>
<dbReference type="GO" id="GO:0008203">
    <property type="term" value="P:cholesterol metabolic process"/>
    <property type="evidence" value="ECO:0007669"/>
    <property type="project" value="UniProtKB-UniPathway"/>
</dbReference>
<keyword evidence="14 16" id="KW-0496">Mitochondrion</keyword>
<evidence type="ECO:0000256" key="6">
    <source>
        <dbReference type="ARBA" id="ARBA00016287"/>
    </source>
</evidence>
<proteinExistence type="inferred from homology"/>
<dbReference type="PRINTS" id="PR00419">
    <property type="entry name" value="ADXRDTASE"/>
</dbReference>
<dbReference type="Pfam" id="PF07992">
    <property type="entry name" value="Pyr_redox_2"/>
    <property type="match status" value="1"/>
</dbReference>